<feature type="domain" description="Beta-Casp" evidence="3">
    <location>
        <begin position="253"/>
        <end position="378"/>
    </location>
</feature>
<dbReference type="GO" id="GO:0004521">
    <property type="term" value="F:RNA endonuclease activity"/>
    <property type="evidence" value="ECO:0007669"/>
    <property type="project" value="TreeGrafter"/>
</dbReference>
<dbReference type="InterPro" id="IPR036866">
    <property type="entry name" value="RibonucZ/Hydroxyglut_hydro"/>
</dbReference>
<evidence type="ECO:0000259" key="2">
    <source>
        <dbReference type="SMART" id="SM00849"/>
    </source>
</evidence>
<organism evidence="4">
    <name type="scientific">uncultured organism</name>
    <dbReference type="NCBI Taxonomy" id="155900"/>
    <lineage>
        <taxon>unclassified sequences</taxon>
        <taxon>environmental samples</taxon>
    </lineage>
</organism>
<dbReference type="PANTHER" id="PTHR11203">
    <property type="entry name" value="CLEAVAGE AND POLYADENYLATION SPECIFICITY FACTOR FAMILY MEMBER"/>
    <property type="match status" value="1"/>
</dbReference>
<evidence type="ECO:0000313" key="4">
    <source>
        <dbReference type="EMBL" id="QEA05560.1"/>
    </source>
</evidence>
<dbReference type="SMART" id="SM01027">
    <property type="entry name" value="Beta-Casp"/>
    <property type="match status" value="1"/>
</dbReference>
<evidence type="ECO:0000256" key="1">
    <source>
        <dbReference type="ARBA" id="ARBA00022801"/>
    </source>
</evidence>
<dbReference type="CDD" id="cd16295">
    <property type="entry name" value="TTHA0252-CPSF-like_MBL-fold"/>
    <property type="match status" value="1"/>
</dbReference>
<keyword evidence="1 4" id="KW-0378">Hydrolase</keyword>
<gene>
    <name evidence="4" type="ORF">KBTEX_01883</name>
</gene>
<dbReference type="SUPFAM" id="SSF56281">
    <property type="entry name" value="Metallo-hydrolase/oxidoreductase"/>
    <property type="match status" value="1"/>
</dbReference>
<dbReference type="Gene3D" id="3.60.15.10">
    <property type="entry name" value="Ribonuclease Z/Hydroxyacylglutathione hydrolase-like"/>
    <property type="match status" value="1"/>
</dbReference>
<dbReference type="EC" id="3.1.-.-" evidence="4"/>
<dbReference type="PANTHER" id="PTHR11203:SF37">
    <property type="entry name" value="INTEGRATOR COMPLEX SUBUNIT 11"/>
    <property type="match status" value="1"/>
</dbReference>
<evidence type="ECO:0000259" key="3">
    <source>
        <dbReference type="SMART" id="SM01027"/>
    </source>
</evidence>
<accession>A0A5B8R9X7</accession>
<sequence length="471" mass="52479">MELGFYGATREVTGSCFLLEVGRRRVLVDCGLIQGSHRHERHNRDPFPFEASSIDAVVLTHAHLDHSGRLPLLIKRGFRGRIFTHRATVDLCRIMLEDAGYLNEKEAQWENRKRERKGLRPVEPLYTRDEARLSTHRFHGLDYGQEREVVPGVRLTLRDAGHILGSALAVLDLEETGTRRRVVFSGDLGHKGTPILRDPEVVDRADLVVMESTYGDRRHRGWEETWAELGGIFREARQAGGNVLVPTFAVDRTQMLLYMFKRYYQDWGLDDWQIFLDSPMAIKATRVYARHTALYDERAAAFERAHGELFDLPNLRLSESTEASMGINRIRSGAVIVAGSGMCTGGRIKHHLKHNIWRREAHVVITGFQAAGTLGRAMVDGASHIRLWGETVRVQATVHTVGGLSAHADQDGLAGWYDGFGGRPPVAIVHGEPAAQDALAARLQGDGATHARAMRYGERLDLTAPGAGLGD</sequence>
<reference evidence="4" key="1">
    <citation type="submission" date="2019-06" db="EMBL/GenBank/DDBJ databases">
        <authorList>
            <person name="Murdoch R.W."/>
            <person name="Fathepure B."/>
        </authorList>
    </citation>
    <scope>NUCLEOTIDE SEQUENCE</scope>
</reference>
<dbReference type="GO" id="GO:0016787">
    <property type="term" value="F:hydrolase activity"/>
    <property type="evidence" value="ECO:0007669"/>
    <property type="project" value="UniProtKB-KW"/>
</dbReference>
<dbReference type="InterPro" id="IPR001279">
    <property type="entry name" value="Metallo-B-lactamas"/>
</dbReference>
<proteinExistence type="predicted"/>
<dbReference type="AlphaFoldDB" id="A0A5B8R9X7"/>
<dbReference type="Pfam" id="PF10996">
    <property type="entry name" value="Beta-Casp"/>
    <property type="match status" value="1"/>
</dbReference>
<dbReference type="InterPro" id="IPR011108">
    <property type="entry name" value="RMMBL"/>
</dbReference>
<dbReference type="EMBL" id="MN079104">
    <property type="protein sequence ID" value="QEA05560.1"/>
    <property type="molecule type" value="Genomic_DNA"/>
</dbReference>
<dbReference type="InterPro" id="IPR022712">
    <property type="entry name" value="Beta_Casp"/>
</dbReference>
<dbReference type="Pfam" id="PF07521">
    <property type="entry name" value="RMMBL"/>
    <property type="match status" value="1"/>
</dbReference>
<dbReference type="SMART" id="SM00849">
    <property type="entry name" value="Lactamase_B"/>
    <property type="match status" value="1"/>
</dbReference>
<dbReference type="InterPro" id="IPR050698">
    <property type="entry name" value="MBL"/>
</dbReference>
<feature type="domain" description="Metallo-beta-lactamase" evidence="2">
    <location>
        <begin position="13"/>
        <end position="248"/>
    </location>
</feature>
<name>A0A5B8R9X7_9ZZZZ</name>
<dbReference type="Gene3D" id="3.40.50.10890">
    <property type="match status" value="1"/>
</dbReference>
<protein>
    <submittedName>
        <fullName evidence="4">Ribonuclease</fullName>
        <ecNumber evidence="4">3.1.-.-</ecNumber>
    </submittedName>
</protein>
<dbReference type="Pfam" id="PF12706">
    <property type="entry name" value="Lactamase_B_2"/>
    <property type="match status" value="1"/>
</dbReference>